<dbReference type="GO" id="GO:0000976">
    <property type="term" value="F:transcription cis-regulatory region binding"/>
    <property type="evidence" value="ECO:0007669"/>
    <property type="project" value="TreeGrafter"/>
</dbReference>
<organism evidence="6 7">
    <name type="scientific">Burkholderia contaminans</name>
    <dbReference type="NCBI Taxonomy" id="488447"/>
    <lineage>
        <taxon>Bacteria</taxon>
        <taxon>Pseudomonadati</taxon>
        <taxon>Pseudomonadota</taxon>
        <taxon>Betaproteobacteria</taxon>
        <taxon>Burkholderiales</taxon>
        <taxon>Burkholderiaceae</taxon>
        <taxon>Burkholderia</taxon>
        <taxon>Burkholderia cepacia complex</taxon>
    </lineage>
</organism>
<gene>
    <name evidence="6" type="ORF">DF037_00140</name>
</gene>
<dbReference type="Pfam" id="PF17937">
    <property type="entry name" value="TetR_C_28"/>
    <property type="match status" value="1"/>
</dbReference>
<dbReference type="Gene3D" id="1.10.357.10">
    <property type="entry name" value="Tetracycline Repressor, domain 2"/>
    <property type="match status" value="1"/>
</dbReference>
<dbReference type="PRINTS" id="PR00455">
    <property type="entry name" value="HTHTETR"/>
</dbReference>
<dbReference type="PROSITE" id="PS50977">
    <property type="entry name" value="HTH_TETR_2"/>
    <property type="match status" value="1"/>
</dbReference>
<name>A0A3N8RP76_9BURK</name>
<accession>A0A3N8RP76</accession>
<evidence type="ECO:0000256" key="4">
    <source>
        <dbReference type="PROSITE-ProRule" id="PRU00335"/>
    </source>
</evidence>
<proteinExistence type="predicted"/>
<evidence type="ECO:0000256" key="1">
    <source>
        <dbReference type="ARBA" id="ARBA00023015"/>
    </source>
</evidence>
<dbReference type="InterPro" id="IPR001647">
    <property type="entry name" value="HTH_TetR"/>
</dbReference>
<dbReference type="Proteomes" id="UP000269271">
    <property type="component" value="Unassembled WGS sequence"/>
</dbReference>
<dbReference type="PANTHER" id="PTHR30055">
    <property type="entry name" value="HTH-TYPE TRANSCRIPTIONAL REGULATOR RUTR"/>
    <property type="match status" value="1"/>
</dbReference>
<comment type="caution">
    <text evidence="6">The sequence shown here is derived from an EMBL/GenBank/DDBJ whole genome shotgun (WGS) entry which is preliminary data.</text>
</comment>
<dbReference type="EMBL" id="QTQX01000001">
    <property type="protein sequence ID" value="RQT37190.1"/>
    <property type="molecule type" value="Genomic_DNA"/>
</dbReference>
<evidence type="ECO:0000313" key="7">
    <source>
        <dbReference type="Proteomes" id="UP000269271"/>
    </source>
</evidence>
<reference evidence="6 7" key="1">
    <citation type="submission" date="2018-08" db="EMBL/GenBank/DDBJ databases">
        <title>Comparative analysis of Burkholderia isolates from Puerto Rico.</title>
        <authorList>
            <person name="Hall C."/>
            <person name="Sahl J."/>
            <person name="Wagner D."/>
        </authorList>
    </citation>
    <scope>NUCLEOTIDE SEQUENCE [LARGE SCALE GENOMIC DNA]</scope>
    <source>
        <strain evidence="6 7">Bp9001</strain>
    </source>
</reference>
<evidence type="ECO:0000256" key="2">
    <source>
        <dbReference type="ARBA" id="ARBA00023125"/>
    </source>
</evidence>
<keyword evidence="1" id="KW-0805">Transcription regulation</keyword>
<feature type="DNA-binding region" description="H-T-H motif" evidence="4">
    <location>
        <begin position="54"/>
        <end position="73"/>
    </location>
</feature>
<dbReference type="PANTHER" id="PTHR30055:SF234">
    <property type="entry name" value="HTH-TYPE TRANSCRIPTIONAL REGULATOR BETI"/>
    <property type="match status" value="1"/>
</dbReference>
<keyword evidence="2 4" id="KW-0238">DNA-binding</keyword>
<evidence type="ECO:0000256" key="3">
    <source>
        <dbReference type="ARBA" id="ARBA00023163"/>
    </source>
</evidence>
<dbReference type="GO" id="GO:0003700">
    <property type="term" value="F:DNA-binding transcription factor activity"/>
    <property type="evidence" value="ECO:0007669"/>
    <property type="project" value="TreeGrafter"/>
</dbReference>
<dbReference type="Pfam" id="PF00440">
    <property type="entry name" value="TetR_N"/>
    <property type="match status" value="1"/>
</dbReference>
<dbReference type="InterPro" id="IPR041479">
    <property type="entry name" value="TetR_CgmR_C"/>
</dbReference>
<dbReference type="AlphaFoldDB" id="A0A3N8RP76"/>
<feature type="domain" description="HTH tetR-type" evidence="5">
    <location>
        <begin position="31"/>
        <end position="91"/>
    </location>
</feature>
<keyword evidence="3" id="KW-0804">Transcription</keyword>
<dbReference type="SUPFAM" id="SSF46689">
    <property type="entry name" value="Homeodomain-like"/>
    <property type="match status" value="1"/>
</dbReference>
<protein>
    <submittedName>
        <fullName evidence="6">TetR/AcrR family transcriptional regulator</fullName>
    </submittedName>
</protein>
<dbReference type="InterPro" id="IPR009057">
    <property type="entry name" value="Homeodomain-like_sf"/>
</dbReference>
<evidence type="ECO:0000259" key="5">
    <source>
        <dbReference type="PROSITE" id="PS50977"/>
    </source>
</evidence>
<dbReference type="InterPro" id="IPR050109">
    <property type="entry name" value="HTH-type_TetR-like_transc_reg"/>
</dbReference>
<evidence type="ECO:0000313" key="6">
    <source>
        <dbReference type="EMBL" id="RQT37190.1"/>
    </source>
</evidence>
<sequence length="212" mass="23447">MRFVKLYYTYSLVSIPRRCTMSTSERRAGRSSSRDRLLDAAAELVASQGIQNLTIEAVAAAAKVTKAGLVYHFKTRDDLLAALIERVVGELDMLDLRAQEALEADDSAKPLKSSMAELSKLTFDMPEDRRLLLANLLAATSLYPHLAGPVRDFYSRSYARVAQSGPDAGQVLALVVALDGIALLEMLNLHRFTPEQRQVLRDTLESAIRKLP</sequence>